<dbReference type="EMBL" id="JAUSWC010000032">
    <property type="protein sequence ID" value="MDQ0491398.1"/>
    <property type="molecule type" value="Genomic_DNA"/>
</dbReference>
<evidence type="ECO:0000313" key="2">
    <source>
        <dbReference type="EMBL" id="MDQ0491398.1"/>
    </source>
</evidence>
<keyword evidence="3" id="KW-1185">Reference proteome</keyword>
<accession>A0ABU0KPN2</accession>
<dbReference type="Proteomes" id="UP001236795">
    <property type="component" value="Unassembled WGS sequence"/>
</dbReference>
<comment type="caution">
    <text evidence="2">The sequence shown here is derived from an EMBL/GenBank/DDBJ whole genome shotgun (WGS) entry which is preliminary data.</text>
</comment>
<sequence length="55" mass="5914">MEFTNTVHGLFHPYGTENASGCTVRPNPGPDVRGSPSAWYLGDPTVFSRFASVNA</sequence>
<reference evidence="2 3" key="1">
    <citation type="submission" date="2023-07" db="EMBL/GenBank/DDBJ databases">
        <title>Genomic Encyclopedia of Type Strains, Phase IV (KMG-IV): sequencing the most valuable type-strain genomes for metagenomic binning, comparative biology and taxonomic classification.</title>
        <authorList>
            <person name="Goeker M."/>
        </authorList>
    </citation>
    <scope>NUCLEOTIDE SEQUENCE [LARGE SCALE GENOMIC DNA]</scope>
    <source>
        <strain evidence="2 3">DSM 40573</strain>
    </source>
</reference>
<organism evidence="2 3">
    <name type="scientific">Streptomyces thermodiastaticus</name>
    <dbReference type="NCBI Taxonomy" id="44061"/>
    <lineage>
        <taxon>Bacteria</taxon>
        <taxon>Bacillati</taxon>
        <taxon>Actinomycetota</taxon>
        <taxon>Actinomycetes</taxon>
        <taxon>Kitasatosporales</taxon>
        <taxon>Streptomycetaceae</taxon>
        <taxon>Streptomyces</taxon>
    </lineage>
</organism>
<gene>
    <name evidence="2" type="ORF">QO019_006295</name>
</gene>
<evidence type="ECO:0000313" key="3">
    <source>
        <dbReference type="Proteomes" id="UP001236795"/>
    </source>
</evidence>
<proteinExistence type="predicted"/>
<protein>
    <submittedName>
        <fullName evidence="2">Uncharacterized protein</fullName>
    </submittedName>
</protein>
<evidence type="ECO:0000256" key="1">
    <source>
        <dbReference type="SAM" id="MobiDB-lite"/>
    </source>
</evidence>
<feature type="region of interest" description="Disordered" evidence="1">
    <location>
        <begin position="15"/>
        <end position="36"/>
    </location>
</feature>
<name>A0ABU0KPN2_9ACTN</name>